<dbReference type="SMART" id="SM00220">
    <property type="entry name" value="S_TKc"/>
    <property type="match status" value="1"/>
</dbReference>
<sequence>MLRQHASAKLFPPLSLLKHFKSSPYRSCMRSRGLFSRQSSTMTASPKYRWIDGAEDLERYTKGGYHPIEIGNILHDRYEVVDKLGYGGWSTVWLARDSQQKQYVALKVGIADSLPHEIDALRALEPSRPPAAGSHAIPRILDEFRVQGPNGSHPCYTMEPALCNIRECSFSRLFPLDVSRSLAYELALAVAYMHSRGYAHGDLHLQNMLVKAPSTFNELSIHQFRKEYGEPLVYPVEREDGGALSTSVPKTAIVPLSMEKRAEEFSLSDARLLLCDFGEAFAPAAKSRFGAQCHTPVDFRPPDARFEPNVPLSFSADIWSLATAIWDILGMQPLFSSAFASEEKVICQISDVFGPLPSNWYEKWEAKAEFFNSDGTPRSGRYIWPKLGKAFDERVQQFRREDNMGLFGKEETEAILHMMGQMLKLRPGERITIDQVLECEWMAKWARLDYERGLAAKQKDFVHDLVVSNR</sequence>
<dbReference type="EC" id="2.7.11.1" evidence="1"/>
<dbReference type="OrthoDB" id="5979581at2759"/>
<dbReference type="PROSITE" id="PS00107">
    <property type="entry name" value="PROTEIN_KINASE_ATP"/>
    <property type="match status" value="1"/>
</dbReference>
<evidence type="ECO:0000313" key="11">
    <source>
        <dbReference type="EMBL" id="KJZ74356.1"/>
    </source>
</evidence>
<dbReference type="InterPro" id="IPR017441">
    <property type="entry name" value="Protein_kinase_ATP_BS"/>
</dbReference>
<evidence type="ECO:0000256" key="6">
    <source>
        <dbReference type="ARBA" id="ARBA00022840"/>
    </source>
</evidence>
<dbReference type="PROSITE" id="PS50011">
    <property type="entry name" value="PROTEIN_KINASE_DOM"/>
    <property type="match status" value="1"/>
</dbReference>
<dbReference type="InterPro" id="IPR000719">
    <property type="entry name" value="Prot_kinase_dom"/>
</dbReference>
<evidence type="ECO:0000256" key="1">
    <source>
        <dbReference type="ARBA" id="ARBA00012513"/>
    </source>
</evidence>
<dbReference type="GO" id="GO:0004674">
    <property type="term" value="F:protein serine/threonine kinase activity"/>
    <property type="evidence" value="ECO:0007669"/>
    <property type="project" value="UniProtKB-KW"/>
</dbReference>
<feature type="binding site" evidence="9">
    <location>
        <position position="107"/>
    </location>
    <ligand>
        <name>ATP</name>
        <dbReference type="ChEBI" id="CHEBI:30616"/>
    </ligand>
</feature>
<reference evidence="12 13" key="1">
    <citation type="journal article" date="2014" name="Genome Biol. Evol.">
        <title>Comparative genomics and transcriptomics analyses reveal divergent lifestyle features of nematode endoparasitic fungus Hirsutella minnesotensis.</title>
        <authorList>
            <person name="Lai Y."/>
            <person name="Liu K."/>
            <person name="Zhang X."/>
            <person name="Zhang X."/>
            <person name="Li K."/>
            <person name="Wang N."/>
            <person name="Shu C."/>
            <person name="Wu Y."/>
            <person name="Wang C."/>
            <person name="Bushley K.E."/>
            <person name="Xiang M."/>
            <person name="Liu X."/>
        </authorList>
    </citation>
    <scope>NUCLEOTIDE SEQUENCE [LARGE SCALE GENOMIC DNA]</scope>
    <source>
        <strain evidence="12 13">3608</strain>
    </source>
</reference>
<keyword evidence="3" id="KW-0808">Transferase</keyword>
<dbReference type="Gene3D" id="3.30.200.20">
    <property type="entry name" value="Phosphorylase Kinase, domain 1"/>
    <property type="match status" value="1"/>
</dbReference>
<evidence type="ECO:0000256" key="7">
    <source>
        <dbReference type="ARBA" id="ARBA00047899"/>
    </source>
</evidence>
<evidence type="ECO:0000256" key="2">
    <source>
        <dbReference type="ARBA" id="ARBA00022527"/>
    </source>
</evidence>
<dbReference type="InterPro" id="IPR051334">
    <property type="entry name" value="SRPK"/>
</dbReference>
<dbReference type="EMBL" id="KQ030511">
    <property type="protein sequence ID" value="KJZ76389.1"/>
    <property type="molecule type" value="Genomic_DNA"/>
</dbReference>
<dbReference type="Pfam" id="PF00069">
    <property type="entry name" value="Pkinase"/>
    <property type="match status" value="1"/>
</dbReference>
<comment type="catalytic activity">
    <reaction evidence="7">
        <text>L-threonyl-[protein] + ATP = O-phospho-L-threonyl-[protein] + ADP + H(+)</text>
        <dbReference type="Rhea" id="RHEA:46608"/>
        <dbReference type="Rhea" id="RHEA-COMP:11060"/>
        <dbReference type="Rhea" id="RHEA-COMP:11605"/>
        <dbReference type="ChEBI" id="CHEBI:15378"/>
        <dbReference type="ChEBI" id="CHEBI:30013"/>
        <dbReference type="ChEBI" id="CHEBI:30616"/>
        <dbReference type="ChEBI" id="CHEBI:61977"/>
        <dbReference type="ChEBI" id="CHEBI:456216"/>
        <dbReference type="EC" id="2.7.11.1"/>
    </reaction>
</comment>
<dbReference type="Gene3D" id="1.10.510.10">
    <property type="entry name" value="Transferase(Phosphotransferase) domain 1"/>
    <property type="match status" value="1"/>
</dbReference>
<keyword evidence="2" id="KW-0723">Serine/threonine-protein kinase</keyword>
<dbReference type="PANTHER" id="PTHR47634">
    <property type="entry name" value="PROTEIN KINASE DOMAIN-CONTAINING PROTEIN-RELATED"/>
    <property type="match status" value="1"/>
</dbReference>
<name>A0A0F8A635_9HYPO</name>
<evidence type="ECO:0000259" key="10">
    <source>
        <dbReference type="PROSITE" id="PS50011"/>
    </source>
</evidence>
<comment type="catalytic activity">
    <reaction evidence="8">
        <text>L-seryl-[protein] + ATP = O-phospho-L-seryl-[protein] + ADP + H(+)</text>
        <dbReference type="Rhea" id="RHEA:17989"/>
        <dbReference type="Rhea" id="RHEA-COMP:9863"/>
        <dbReference type="Rhea" id="RHEA-COMP:11604"/>
        <dbReference type="ChEBI" id="CHEBI:15378"/>
        <dbReference type="ChEBI" id="CHEBI:29999"/>
        <dbReference type="ChEBI" id="CHEBI:30616"/>
        <dbReference type="ChEBI" id="CHEBI:83421"/>
        <dbReference type="ChEBI" id="CHEBI:456216"/>
        <dbReference type="EC" id="2.7.11.1"/>
    </reaction>
</comment>
<keyword evidence="4 9" id="KW-0547">Nucleotide-binding</keyword>
<dbReference type="GO" id="GO:0050684">
    <property type="term" value="P:regulation of mRNA processing"/>
    <property type="evidence" value="ECO:0007669"/>
    <property type="project" value="TreeGrafter"/>
</dbReference>
<evidence type="ECO:0000256" key="5">
    <source>
        <dbReference type="ARBA" id="ARBA00022777"/>
    </source>
</evidence>
<organism evidence="12 13">
    <name type="scientific">Hirsutella minnesotensis 3608</name>
    <dbReference type="NCBI Taxonomy" id="1043627"/>
    <lineage>
        <taxon>Eukaryota</taxon>
        <taxon>Fungi</taxon>
        <taxon>Dikarya</taxon>
        <taxon>Ascomycota</taxon>
        <taxon>Pezizomycotina</taxon>
        <taxon>Sordariomycetes</taxon>
        <taxon>Hypocreomycetidae</taxon>
        <taxon>Hypocreales</taxon>
        <taxon>Ophiocordycipitaceae</taxon>
        <taxon>Hirsutella</taxon>
    </lineage>
</organism>
<evidence type="ECO:0000313" key="13">
    <source>
        <dbReference type="Proteomes" id="UP000054481"/>
    </source>
</evidence>
<protein>
    <recommendedName>
        <fullName evidence="1">non-specific serine/threonine protein kinase</fullName>
        <ecNumber evidence="1">2.7.11.1</ecNumber>
    </recommendedName>
</protein>
<dbReference type="InterPro" id="IPR011009">
    <property type="entry name" value="Kinase-like_dom_sf"/>
</dbReference>
<keyword evidence="13" id="KW-1185">Reference proteome</keyword>
<dbReference type="GO" id="GO:0005524">
    <property type="term" value="F:ATP binding"/>
    <property type="evidence" value="ECO:0007669"/>
    <property type="project" value="UniProtKB-UniRule"/>
</dbReference>
<proteinExistence type="predicted"/>
<dbReference type="Proteomes" id="UP000054481">
    <property type="component" value="Unassembled WGS sequence"/>
</dbReference>
<keyword evidence="6 9" id="KW-0067">ATP-binding</keyword>
<evidence type="ECO:0000256" key="9">
    <source>
        <dbReference type="PROSITE-ProRule" id="PRU10141"/>
    </source>
</evidence>
<dbReference type="EMBL" id="KQ030527">
    <property type="protein sequence ID" value="KJZ74356.1"/>
    <property type="molecule type" value="Genomic_DNA"/>
</dbReference>
<dbReference type="AlphaFoldDB" id="A0A0F8A635"/>
<dbReference type="PANTHER" id="PTHR47634:SF9">
    <property type="entry name" value="PROTEIN KINASE DOMAIN-CONTAINING PROTEIN-RELATED"/>
    <property type="match status" value="1"/>
</dbReference>
<evidence type="ECO:0000256" key="3">
    <source>
        <dbReference type="ARBA" id="ARBA00022679"/>
    </source>
</evidence>
<evidence type="ECO:0000313" key="12">
    <source>
        <dbReference type="EMBL" id="KJZ76389.1"/>
    </source>
</evidence>
<evidence type="ECO:0000256" key="8">
    <source>
        <dbReference type="ARBA" id="ARBA00048679"/>
    </source>
</evidence>
<keyword evidence="5" id="KW-0418">Kinase</keyword>
<gene>
    <name evidence="12" type="ORF">HIM_04118</name>
    <name evidence="11" type="ORF">HIM_06362</name>
</gene>
<accession>A0A0F8A635</accession>
<evidence type="ECO:0000256" key="4">
    <source>
        <dbReference type="ARBA" id="ARBA00022741"/>
    </source>
</evidence>
<dbReference type="GO" id="GO:0000245">
    <property type="term" value="P:spliceosomal complex assembly"/>
    <property type="evidence" value="ECO:0007669"/>
    <property type="project" value="TreeGrafter"/>
</dbReference>
<dbReference type="SUPFAM" id="SSF56112">
    <property type="entry name" value="Protein kinase-like (PK-like)"/>
    <property type="match status" value="1"/>
</dbReference>
<feature type="domain" description="Protein kinase" evidence="10">
    <location>
        <begin position="78"/>
        <end position="442"/>
    </location>
</feature>